<proteinExistence type="predicted"/>
<dbReference type="CDD" id="cd01650">
    <property type="entry name" value="RT_nLTR_like"/>
    <property type="match status" value="1"/>
</dbReference>
<evidence type="ECO:0000313" key="3">
    <source>
        <dbReference type="EMBL" id="GJT08973.1"/>
    </source>
</evidence>
<name>A0ABQ5B622_9ASTR</name>
<feature type="domain" description="Reverse transcriptase" evidence="1">
    <location>
        <begin position="661"/>
        <end position="748"/>
    </location>
</feature>
<feature type="domain" description="DUF4283" evidence="2">
    <location>
        <begin position="129"/>
        <end position="175"/>
    </location>
</feature>
<reference evidence="3" key="2">
    <citation type="submission" date="2022-01" db="EMBL/GenBank/DDBJ databases">
        <authorList>
            <person name="Yamashiro T."/>
            <person name="Shiraishi A."/>
            <person name="Satake H."/>
            <person name="Nakayama K."/>
        </authorList>
    </citation>
    <scope>NUCLEOTIDE SEQUENCE</scope>
</reference>
<protein>
    <recommendedName>
        <fullName evidence="5">Reverse transcriptase domain-containing protein</fullName>
    </recommendedName>
</protein>
<dbReference type="Pfam" id="PF14111">
    <property type="entry name" value="DUF4283"/>
    <property type="match status" value="1"/>
</dbReference>
<dbReference type="InterPro" id="IPR000477">
    <property type="entry name" value="RT_dom"/>
</dbReference>
<organism evidence="3 4">
    <name type="scientific">Tanacetum coccineum</name>
    <dbReference type="NCBI Taxonomy" id="301880"/>
    <lineage>
        <taxon>Eukaryota</taxon>
        <taxon>Viridiplantae</taxon>
        <taxon>Streptophyta</taxon>
        <taxon>Embryophyta</taxon>
        <taxon>Tracheophyta</taxon>
        <taxon>Spermatophyta</taxon>
        <taxon>Magnoliopsida</taxon>
        <taxon>eudicotyledons</taxon>
        <taxon>Gunneridae</taxon>
        <taxon>Pentapetalae</taxon>
        <taxon>asterids</taxon>
        <taxon>campanulids</taxon>
        <taxon>Asterales</taxon>
        <taxon>Asteraceae</taxon>
        <taxon>Asteroideae</taxon>
        <taxon>Anthemideae</taxon>
        <taxon>Anthemidinae</taxon>
        <taxon>Tanacetum</taxon>
    </lineage>
</organism>
<dbReference type="InterPro" id="IPR025558">
    <property type="entry name" value="DUF4283"/>
</dbReference>
<dbReference type="InterPro" id="IPR043502">
    <property type="entry name" value="DNA/RNA_pol_sf"/>
</dbReference>
<dbReference type="SUPFAM" id="SSF56672">
    <property type="entry name" value="DNA/RNA polymerases"/>
    <property type="match status" value="1"/>
</dbReference>
<dbReference type="EMBL" id="BQNB010012872">
    <property type="protein sequence ID" value="GJT08973.1"/>
    <property type="molecule type" value="Genomic_DNA"/>
</dbReference>
<reference evidence="3" key="1">
    <citation type="journal article" date="2022" name="Int. J. Mol. Sci.">
        <title>Draft Genome of Tanacetum Coccineum: Genomic Comparison of Closely Related Tanacetum-Family Plants.</title>
        <authorList>
            <person name="Yamashiro T."/>
            <person name="Shiraishi A."/>
            <person name="Nakayama K."/>
            <person name="Satake H."/>
        </authorList>
    </citation>
    <scope>NUCLEOTIDE SEQUENCE</scope>
</reference>
<dbReference type="PANTHER" id="PTHR46890">
    <property type="entry name" value="NON-LTR RETROLELEMENT REVERSE TRANSCRIPTASE-LIKE PROTEIN-RELATED"/>
    <property type="match status" value="1"/>
</dbReference>
<keyword evidence="4" id="KW-1185">Reference proteome</keyword>
<evidence type="ECO:0000259" key="2">
    <source>
        <dbReference type="Pfam" id="PF14111"/>
    </source>
</evidence>
<gene>
    <name evidence="3" type="ORF">Tco_0843435</name>
</gene>
<dbReference type="InterPro" id="IPR052343">
    <property type="entry name" value="Retrotransposon-Effector_Assoc"/>
</dbReference>
<comment type="caution">
    <text evidence="3">The sequence shown here is derived from an EMBL/GenBank/DDBJ whole genome shotgun (WGS) entry which is preliminary data.</text>
</comment>
<evidence type="ECO:0008006" key="5">
    <source>
        <dbReference type="Google" id="ProtNLM"/>
    </source>
</evidence>
<dbReference type="PANTHER" id="PTHR46890:SF48">
    <property type="entry name" value="RNA-DIRECTED DNA POLYMERASE"/>
    <property type="match status" value="1"/>
</dbReference>
<accession>A0ABQ5B622</accession>
<sequence length="748" mass="83837">MEKEDPADVTKSLANDFNDLIAKLSSDVPVTNGPTGWDDPKVNVHGTKKVGTSCGSDKGSGVVDQNDDVVTSTVKANSTPSFVKVLQGNPIKTVVKIQELRNSEVVDGAAVAILIEAVEEVSSRFANTLYGYFIGKSFFLFQFDTKEGMESVMENGPWLIRLVPLILNEWTPNTILKKDEIKSTSLWVKLHHVPIVAYSQVGLSLITTQLGRPVMLDSYTSNMCLSLWGRNTYARALIDISAEEELKESFVIAISVFDHVDDKCPKRPKVDVHMKDMDDGFTMVEKEETSKNNDTMVNGNVNVTKVSLAVTVQNDPILKKPFTLMDDNVVLKNTFSALTDDEDTGPDTSTILNEDSKCEAIDEELIMECPTSDPNIEGAITPVEKSLMLVILNWRSYVLIFFDIGNGPRMGRGDFNVALSLDDMATGSSNIDISMRKFKECIHDIEVMDPYRISDHAPAVLLIPTAVKVKSRPFKFTNILVHHNRFKEVVLDGWNMSVSAFRMYKIVQKLNNLHDEEAAYVQAFNEVSLMEECFLRQKAKVDWLRDGDANSSYFHKSVKSWVTRSRTVTPLNVSNLFQKCLNEMDVVEMICSVSDKEIKDAVFLMENDKSPGPDGFTAAFFKEAWDIIDTDVINVIREFFVNGKLLKEINHTIIALIPKVASPARVNDFRPISCCNVLFKCITKILSNRIKESLKSLISPNQSAFVPGRSISDNILFTQELMHNYHLDRGSPRRAFKVDIQKAYDTVD</sequence>
<dbReference type="Proteomes" id="UP001151760">
    <property type="component" value="Unassembled WGS sequence"/>
</dbReference>
<dbReference type="Pfam" id="PF00078">
    <property type="entry name" value="RVT_1"/>
    <property type="match status" value="1"/>
</dbReference>
<evidence type="ECO:0000259" key="1">
    <source>
        <dbReference type="Pfam" id="PF00078"/>
    </source>
</evidence>
<evidence type="ECO:0000313" key="4">
    <source>
        <dbReference type="Proteomes" id="UP001151760"/>
    </source>
</evidence>